<feature type="region of interest" description="Disordered" evidence="1">
    <location>
        <begin position="1"/>
        <end position="125"/>
    </location>
</feature>
<dbReference type="Proteomes" id="UP001066276">
    <property type="component" value="Chromosome 1_1"/>
</dbReference>
<comment type="caution">
    <text evidence="2">The sequence shown here is derived from an EMBL/GenBank/DDBJ whole genome shotgun (WGS) entry which is preliminary data.</text>
</comment>
<accession>A0AAV7WNX1</accession>
<feature type="compositionally biased region" description="Low complexity" evidence="1">
    <location>
        <begin position="98"/>
        <end position="109"/>
    </location>
</feature>
<name>A0AAV7WNX1_PLEWA</name>
<gene>
    <name evidence="2" type="ORF">NDU88_001301</name>
</gene>
<evidence type="ECO:0000256" key="1">
    <source>
        <dbReference type="SAM" id="MobiDB-lite"/>
    </source>
</evidence>
<organism evidence="2 3">
    <name type="scientific">Pleurodeles waltl</name>
    <name type="common">Iberian ribbed newt</name>
    <dbReference type="NCBI Taxonomy" id="8319"/>
    <lineage>
        <taxon>Eukaryota</taxon>
        <taxon>Metazoa</taxon>
        <taxon>Chordata</taxon>
        <taxon>Craniata</taxon>
        <taxon>Vertebrata</taxon>
        <taxon>Euteleostomi</taxon>
        <taxon>Amphibia</taxon>
        <taxon>Batrachia</taxon>
        <taxon>Caudata</taxon>
        <taxon>Salamandroidea</taxon>
        <taxon>Salamandridae</taxon>
        <taxon>Pleurodelinae</taxon>
        <taxon>Pleurodeles</taxon>
    </lineage>
</organism>
<dbReference type="AlphaFoldDB" id="A0AAV7WNX1"/>
<dbReference type="EMBL" id="JANPWB010000001">
    <property type="protein sequence ID" value="KAJ1213669.1"/>
    <property type="molecule type" value="Genomic_DNA"/>
</dbReference>
<evidence type="ECO:0000313" key="2">
    <source>
        <dbReference type="EMBL" id="KAJ1213669.1"/>
    </source>
</evidence>
<proteinExistence type="predicted"/>
<feature type="compositionally biased region" description="Low complexity" evidence="1">
    <location>
        <begin position="22"/>
        <end position="41"/>
    </location>
</feature>
<evidence type="ECO:0000313" key="3">
    <source>
        <dbReference type="Proteomes" id="UP001066276"/>
    </source>
</evidence>
<keyword evidence="3" id="KW-1185">Reference proteome</keyword>
<protein>
    <submittedName>
        <fullName evidence="2">Uncharacterized protein</fullName>
    </submittedName>
</protein>
<sequence length="222" mass="22385">MFSSVRGDPRSSGPSLNQGRQSSLADTASAAAGAPAPCQASLQSGPQFAPGSRAARPAPLGLSSPPRTPDKVGGRGPAHPQLGFLTIAGREGFGPAPSTTGKGVTSSSGSGPGGSSITMCSRGTGHTPILPTARLVVTAWRLVPGPGICQTQAMPPGVLAPGPADAQHPHTGLRFFPGLDCPGDGIGKRMGFRPLRSSRVRRASSSATWPRPSPPSKVMSKT</sequence>
<reference evidence="2" key="1">
    <citation type="journal article" date="2022" name="bioRxiv">
        <title>Sequencing and chromosome-scale assembly of the giantPleurodeles waltlgenome.</title>
        <authorList>
            <person name="Brown T."/>
            <person name="Elewa A."/>
            <person name="Iarovenko S."/>
            <person name="Subramanian E."/>
            <person name="Araus A.J."/>
            <person name="Petzold A."/>
            <person name="Susuki M."/>
            <person name="Suzuki K.-i.T."/>
            <person name="Hayashi T."/>
            <person name="Toyoda A."/>
            <person name="Oliveira C."/>
            <person name="Osipova E."/>
            <person name="Leigh N.D."/>
            <person name="Simon A."/>
            <person name="Yun M.H."/>
        </authorList>
    </citation>
    <scope>NUCLEOTIDE SEQUENCE</scope>
    <source>
        <strain evidence="2">20211129_DDA</strain>
        <tissue evidence="2">Liver</tissue>
    </source>
</reference>
<feature type="compositionally biased region" description="Polar residues" evidence="1">
    <location>
        <begin position="12"/>
        <end position="21"/>
    </location>
</feature>
<feature type="region of interest" description="Disordered" evidence="1">
    <location>
        <begin position="190"/>
        <end position="222"/>
    </location>
</feature>